<gene>
    <name evidence="4" type="ORF">ABMA28_010680</name>
</gene>
<dbReference type="PROSITE" id="PS51898">
    <property type="entry name" value="TYR_RECOMBINASE"/>
    <property type="match status" value="1"/>
</dbReference>
<protein>
    <recommendedName>
        <fullName evidence="6">Reverse transcriptase domain-containing protein</fullName>
    </recommendedName>
</protein>
<dbReference type="PANTHER" id="PTHR33050:SF7">
    <property type="entry name" value="RIBONUCLEASE H"/>
    <property type="match status" value="1"/>
</dbReference>
<reference evidence="4 5" key="1">
    <citation type="submission" date="2024-06" db="EMBL/GenBank/DDBJ databases">
        <title>A chromosome-level genome assembly of beet webworm, Loxostege sticticalis.</title>
        <authorList>
            <person name="Zhang Y."/>
        </authorList>
    </citation>
    <scope>NUCLEOTIDE SEQUENCE [LARGE SCALE GENOMIC DNA]</scope>
    <source>
        <strain evidence="4">AQ028</strain>
        <tissue evidence="4">Male pupae</tissue>
    </source>
</reference>
<dbReference type="InterPro" id="IPR000477">
    <property type="entry name" value="RT_dom"/>
</dbReference>
<feature type="domain" description="Tyr recombinase" evidence="3">
    <location>
        <begin position="498"/>
        <end position="707"/>
    </location>
</feature>
<dbReference type="EMBL" id="JBEDNZ010000026">
    <property type="protein sequence ID" value="KAL0810560.1"/>
    <property type="molecule type" value="Genomic_DNA"/>
</dbReference>
<dbReference type="InterPro" id="IPR043502">
    <property type="entry name" value="DNA/RNA_pol_sf"/>
</dbReference>
<dbReference type="Pfam" id="PF00078">
    <property type="entry name" value="RVT_1"/>
    <property type="match status" value="1"/>
</dbReference>
<dbReference type="GO" id="GO:0006310">
    <property type="term" value="P:DNA recombination"/>
    <property type="evidence" value="ECO:0007669"/>
    <property type="project" value="UniProtKB-KW"/>
</dbReference>
<dbReference type="Gene3D" id="1.10.443.10">
    <property type="entry name" value="Intergrase catalytic core"/>
    <property type="match status" value="1"/>
</dbReference>
<comment type="caution">
    <text evidence="4">The sequence shown here is derived from an EMBL/GenBank/DDBJ whole genome shotgun (WGS) entry which is preliminary data.</text>
</comment>
<dbReference type="Pfam" id="PF00589">
    <property type="entry name" value="Phage_integrase"/>
    <property type="match status" value="1"/>
</dbReference>
<name>A0ABD0S913_LOXSC</name>
<dbReference type="InterPro" id="IPR002104">
    <property type="entry name" value="Integrase_catalytic"/>
</dbReference>
<dbReference type="CDD" id="cd03714">
    <property type="entry name" value="RT_DIRS1"/>
    <property type="match status" value="1"/>
</dbReference>
<dbReference type="CDD" id="cd09275">
    <property type="entry name" value="RNase_HI_RT_DIRS1"/>
    <property type="match status" value="1"/>
</dbReference>
<evidence type="ECO:0000259" key="3">
    <source>
        <dbReference type="PROSITE" id="PS51898"/>
    </source>
</evidence>
<evidence type="ECO:0000256" key="1">
    <source>
        <dbReference type="ARBA" id="ARBA00023172"/>
    </source>
</evidence>
<accession>A0ABD0S913</accession>
<dbReference type="Gene3D" id="3.10.10.10">
    <property type="entry name" value="HIV Type 1 Reverse Transcriptase, subunit A, domain 1"/>
    <property type="match status" value="1"/>
</dbReference>
<dbReference type="PANTHER" id="PTHR33050">
    <property type="entry name" value="REVERSE TRANSCRIPTASE DOMAIN-CONTAINING PROTEIN"/>
    <property type="match status" value="1"/>
</dbReference>
<dbReference type="InterPro" id="IPR043128">
    <property type="entry name" value="Rev_trsase/Diguanyl_cyclase"/>
</dbReference>
<dbReference type="GO" id="GO:0071897">
    <property type="term" value="P:DNA biosynthetic process"/>
    <property type="evidence" value="ECO:0007669"/>
    <property type="project" value="UniProtKB-ARBA"/>
</dbReference>
<organism evidence="4 5">
    <name type="scientific">Loxostege sticticalis</name>
    <name type="common">Beet webworm moth</name>
    <dbReference type="NCBI Taxonomy" id="481309"/>
    <lineage>
        <taxon>Eukaryota</taxon>
        <taxon>Metazoa</taxon>
        <taxon>Ecdysozoa</taxon>
        <taxon>Arthropoda</taxon>
        <taxon>Hexapoda</taxon>
        <taxon>Insecta</taxon>
        <taxon>Pterygota</taxon>
        <taxon>Neoptera</taxon>
        <taxon>Endopterygota</taxon>
        <taxon>Lepidoptera</taxon>
        <taxon>Glossata</taxon>
        <taxon>Ditrysia</taxon>
        <taxon>Pyraloidea</taxon>
        <taxon>Crambidae</taxon>
        <taxon>Pyraustinae</taxon>
        <taxon>Loxostege</taxon>
    </lineage>
</organism>
<dbReference type="AlphaFoldDB" id="A0ABD0S913"/>
<dbReference type="SUPFAM" id="SSF56672">
    <property type="entry name" value="DNA/RNA polymerases"/>
    <property type="match status" value="1"/>
</dbReference>
<keyword evidence="1" id="KW-0233">DNA recombination</keyword>
<evidence type="ECO:0000313" key="5">
    <source>
        <dbReference type="Proteomes" id="UP001549921"/>
    </source>
</evidence>
<proteinExistence type="predicted"/>
<dbReference type="InterPro" id="IPR011010">
    <property type="entry name" value="DNA_brk_join_enz"/>
</dbReference>
<dbReference type="Proteomes" id="UP001549921">
    <property type="component" value="Unassembled WGS sequence"/>
</dbReference>
<dbReference type="InterPro" id="IPR013762">
    <property type="entry name" value="Integrase-like_cat_sf"/>
</dbReference>
<dbReference type="Gene3D" id="3.30.70.270">
    <property type="match status" value="1"/>
</dbReference>
<evidence type="ECO:0000313" key="4">
    <source>
        <dbReference type="EMBL" id="KAL0810560.1"/>
    </source>
</evidence>
<evidence type="ECO:0008006" key="6">
    <source>
        <dbReference type="Google" id="ProtNLM"/>
    </source>
</evidence>
<dbReference type="SUPFAM" id="SSF56349">
    <property type="entry name" value="DNA breaking-rejoining enzymes"/>
    <property type="match status" value="1"/>
</dbReference>
<dbReference type="PROSITE" id="PS50878">
    <property type="entry name" value="RT_POL"/>
    <property type="match status" value="1"/>
</dbReference>
<feature type="domain" description="Reverse transcriptase" evidence="2">
    <location>
        <begin position="1"/>
        <end position="137"/>
    </location>
</feature>
<evidence type="ECO:0000259" key="2">
    <source>
        <dbReference type="PROSITE" id="PS50878"/>
    </source>
</evidence>
<dbReference type="InterPro" id="IPR052055">
    <property type="entry name" value="Hepadnavirus_pol/RT"/>
</dbReference>
<sequence length="712" mass="81529">MEDVRTAVKLMNRDCFMANLDLKEAYFLVLINEHDRKFLRFCFNGTLFEFSALPFGLCTAPCIFTKLLKPVMATLRSRGFLSVNYLDDILCLGDSYSSCLQNISETINLLTELGFIINFEKSVLIPSRVCQFLGFVLNSRQMRLELPDRKKQGILDKTKVLMHQTRISVRDFARYVGTLTAACPAVRYGWAHTKAFERVKYLSLLNNPSYERVISLPDNIQGDLIWWQDNILKTHNPIGISNYTLEIFTDASKTGWGASCRDEKIGGFWTDEERLHHINYLELLAAFFGLKSFANNLDSCEILMRIDNTTAISYINRMGGVQFTHLNDITQAIWKWCEDKNIFIFASYIRSCENTDADAESRNLNIDTEWELSPDAFKEIVSKFGNPEIDLFASRINTKCEKYISWKRDPYALNIDTFTINWHDFFFYAFPPFSLVLKVLQKIKADKATEFLSNCFQNGSSYGTLNNHRSAISLISLNSIGSDDRIKRFFKGVFKLRPSYPRYTVTWDPIIVLDFLANFYPNDTLSLEVLTKKLVVLLALATGHRTQTLSLIRIKNIQRFDDRIIINITDLIKTSSVGRSQPILDLPFFTERPSICPANTLTTYMDISSNHRPANEEKLILTYKRPYHAATSQSLGRWIKQTIEESGVDTNIFRSHSTRHAATSAACRAGISVDAIRKAAGWSQQSAVFANFYNRPVDIASDSNFMEGVFRR</sequence>